<feature type="transmembrane region" description="Helical" evidence="6">
    <location>
        <begin position="348"/>
        <end position="366"/>
    </location>
</feature>
<dbReference type="PRINTS" id="PR00237">
    <property type="entry name" value="GPCRRHODOPSN"/>
</dbReference>
<dbReference type="EMBL" id="JAIZAY010000003">
    <property type="protein sequence ID" value="KAJ8045701.1"/>
    <property type="molecule type" value="Genomic_DNA"/>
</dbReference>
<feature type="transmembrane region" description="Helical" evidence="6">
    <location>
        <begin position="61"/>
        <end position="82"/>
    </location>
</feature>
<protein>
    <submittedName>
        <fullName evidence="8">5-hydroxytryptamine receptor 1A-alpha</fullName>
    </submittedName>
</protein>
<comment type="subcellular location">
    <subcellularLocation>
        <location evidence="1">Membrane</location>
    </subcellularLocation>
</comment>
<feature type="transmembrane region" description="Helical" evidence="6">
    <location>
        <begin position="148"/>
        <end position="166"/>
    </location>
</feature>
<evidence type="ECO:0000256" key="1">
    <source>
        <dbReference type="ARBA" id="ARBA00004370"/>
    </source>
</evidence>
<dbReference type="InterPro" id="IPR017452">
    <property type="entry name" value="GPCR_Rhodpsn_7TM"/>
</dbReference>
<keyword evidence="4 6" id="KW-0472">Membrane</keyword>
<keyword evidence="5 8" id="KW-0675">Receptor</keyword>
<dbReference type="SUPFAM" id="SSF81321">
    <property type="entry name" value="Family A G protein-coupled receptor-like"/>
    <property type="match status" value="1"/>
</dbReference>
<keyword evidence="3 6" id="KW-1133">Transmembrane helix</keyword>
<dbReference type="Gene3D" id="1.20.1070.10">
    <property type="entry name" value="Rhodopsin 7-helix transmembrane proteins"/>
    <property type="match status" value="1"/>
</dbReference>
<dbReference type="PROSITE" id="PS00237">
    <property type="entry name" value="G_PROTEIN_RECEP_F1_1"/>
    <property type="match status" value="1"/>
</dbReference>
<dbReference type="InterPro" id="IPR000276">
    <property type="entry name" value="GPCR_Rhodpsn"/>
</dbReference>
<feature type="transmembrane region" description="Helical" evidence="6">
    <location>
        <begin position="312"/>
        <end position="336"/>
    </location>
</feature>
<feature type="transmembrane region" description="Helical" evidence="6">
    <location>
        <begin position="186"/>
        <end position="211"/>
    </location>
</feature>
<dbReference type="CDD" id="cd00637">
    <property type="entry name" value="7tm_classA_rhodopsin-like"/>
    <property type="match status" value="1"/>
</dbReference>
<evidence type="ECO:0000256" key="3">
    <source>
        <dbReference type="ARBA" id="ARBA00022989"/>
    </source>
</evidence>
<dbReference type="GO" id="GO:0004930">
    <property type="term" value="F:G protein-coupled receptor activity"/>
    <property type="evidence" value="ECO:0007669"/>
    <property type="project" value="UniProtKB-KW"/>
</dbReference>
<evidence type="ECO:0000256" key="2">
    <source>
        <dbReference type="ARBA" id="ARBA00022692"/>
    </source>
</evidence>
<dbReference type="GO" id="GO:0016020">
    <property type="term" value="C:membrane"/>
    <property type="evidence" value="ECO:0007669"/>
    <property type="project" value="UniProtKB-SubCell"/>
</dbReference>
<dbReference type="PROSITE" id="PS50262">
    <property type="entry name" value="G_PROTEIN_RECEP_F1_2"/>
    <property type="match status" value="1"/>
</dbReference>
<keyword evidence="9" id="KW-1185">Reference proteome</keyword>
<proteinExistence type="inferred from homology"/>
<evidence type="ECO:0000256" key="4">
    <source>
        <dbReference type="ARBA" id="ARBA00023136"/>
    </source>
</evidence>
<name>A0A9Q1CI20_HOLLE</name>
<accession>A0A9Q1CI20</accession>
<keyword evidence="5" id="KW-0807">Transducer</keyword>
<dbReference type="Pfam" id="PF00001">
    <property type="entry name" value="7tm_1"/>
    <property type="match status" value="1"/>
</dbReference>
<gene>
    <name evidence="8" type="ORF">HOLleu_08756</name>
</gene>
<comment type="caution">
    <text evidence="8">The sequence shown here is derived from an EMBL/GenBank/DDBJ whole genome shotgun (WGS) entry which is preliminary data.</text>
</comment>
<organism evidence="8 9">
    <name type="scientific">Holothuria leucospilota</name>
    <name type="common">Black long sea cucumber</name>
    <name type="synonym">Mertensiothuria leucospilota</name>
    <dbReference type="NCBI Taxonomy" id="206669"/>
    <lineage>
        <taxon>Eukaryota</taxon>
        <taxon>Metazoa</taxon>
        <taxon>Echinodermata</taxon>
        <taxon>Eleutherozoa</taxon>
        <taxon>Echinozoa</taxon>
        <taxon>Holothuroidea</taxon>
        <taxon>Aspidochirotacea</taxon>
        <taxon>Aspidochirotida</taxon>
        <taxon>Holothuriidae</taxon>
        <taxon>Holothuria</taxon>
    </lineage>
</organism>
<evidence type="ECO:0000313" key="9">
    <source>
        <dbReference type="Proteomes" id="UP001152320"/>
    </source>
</evidence>
<feature type="transmembrane region" description="Helical" evidence="6">
    <location>
        <begin position="109"/>
        <end position="127"/>
    </location>
</feature>
<dbReference type="Proteomes" id="UP001152320">
    <property type="component" value="Chromosome 3"/>
</dbReference>
<comment type="similarity">
    <text evidence="5">Belongs to the G-protein coupled receptor 1 family.</text>
</comment>
<dbReference type="PANTHER" id="PTHR45698">
    <property type="entry name" value="TRACE AMINE-ASSOCIATED RECEPTOR 19N-RELATED"/>
    <property type="match status" value="1"/>
</dbReference>
<dbReference type="PANTHER" id="PTHR45698:SF1">
    <property type="entry name" value="TRACE AMINE-ASSOCIATED RECEPTOR 13C-LIKE"/>
    <property type="match status" value="1"/>
</dbReference>
<sequence length="394" mass="44575">MEALSASTVSLVEDDLGSAKVSLEDISQVIYLLFGILGLFGNSLVLMVIARVKSLRTVTNLFIANQSLIDFTTSVFLLILMYDPPKYDFSHWELNSWTIFVCYFWQSDYIFWSLMGSSTGNLILLTLERWVAVLYPVVYRNRVNWKTATVFAILPWILGFLFQLFWPAVHHFEDGACFPSYSHRSVQVAVGVFVFVAKLVLPVMIMFMAYASILRRIKPKFLQVGITNRTRSARIIATATDSIGETKQAPVLRTDLTTAWTRSLAPAPVTAAINAPIFAPGIPPVENLPAASDAAHFTFNTNRIRLNILKTVFIVIIVFVICWTPVNTVFLIYNLGGNVTIRGTLHKLTWVLVFVNIWINPVIYTFKYRKFQDGLRKTFRIPLKEPRVGSQTNS</sequence>
<keyword evidence="5" id="KW-0297">G-protein coupled receptor</keyword>
<dbReference type="AlphaFoldDB" id="A0A9Q1CI20"/>
<evidence type="ECO:0000313" key="8">
    <source>
        <dbReference type="EMBL" id="KAJ8045701.1"/>
    </source>
</evidence>
<keyword evidence="2 5" id="KW-0812">Transmembrane</keyword>
<evidence type="ECO:0000256" key="5">
    <source>
        <dbReference type="RuleBase" id="RU000688"/>
    </source>
</evidence>
<reference evidence="8" key="1">
    <citation type="submission" date="2021-10" db="EMBL/GenBank/DDBJ databases">
        <title>Tropical sea cucumber genome reveals ecological adaptation and Cuvierian tubules defense mechanism.</title>
        <authorList>
            <person name="Chen T."/>
        </authorList>
    </citation>
    <scope>NUCLEOTIDE SEQUENCE</scope>
    <source>
        <strain evidence="8">Nanhai2018</strain>
        <tissue evidence="8">Muscle</tissue>
    </source>
</reference>
<feature type="transmembrane region" description="Helical" evidence="6">
    <location>
        <begin position="29"/>
        <end position="49"/>
    </location>
</feature>
<dbReference type="OrthoDB" id="10042731at2759"/>
<evidence type="ECO:0000259" key="7">
    <source>
        <dbReference type="PROSITE" id="PS50262"/>
    </source>
</evidence>
<dbReference type="SMART" id="SM01381">
    <property type="entry name" value="7TM_GPCR_Srsx"/>
    <property type="match status" value="1"/>
</dbReference>
<feature type="domain" description="G-protein coupled receptors family 1 profile" evidence="7">
    <location>
        <begin position="41"/>
        <end position="364"/>
    </location>
</feature>
<evidence type="ECO:0000256" key="6">
    <source>
        <dbReference type="SAM" id="Phobius"/>
    </source>
</evidence>